<reference evidence="1 2" key="1">
    <citation type="submission" date="2019-08" db="EMBL/GenBank/DDBJ databases">
        <title>Whole genome of Aphis craccivora.</title>
        <authorList>
            <person name="Voronova N.V."/>
            <person name="Shulinski R.S."/>
            <person name="Bandarenka Y.V."/>
            <person name="Zhorov D.G."/>
            <person name="Warner D."/>
        </authorList>
    </citation>
    <scope>NUCLEOTIDE SEQUENCE [LARGE SCALE GENOMIC DNA]</scope>
    <source>
        <strain evidence="1">180601</strain>
        <tissue evidence="1">Whole Body</tissue>
    </source>
</reference>
<keyword evidence="1" id="KW-0067">ATP-binding</keyword>
<evidence type="ECO:0000313" key="1">
    <source>
        <dbReference type="EMBL" id="KAF0772499.1"/>
    </source>
</evidence>
<proteinExistence type="predicted"/>
<evidence type="ECO:0000313" key="2">
    <source>
        <dbReference type="Proteomes" id="UP000478052"/>
    </source>
</evidence>
<dbReference type="Proteomes" id="UP000478052">
    <property type="component" value="Unassembled WGS sequence"/>
</dbReference>
<protein>
    <submittedName>
        <fullName evidence="1">ATP-dependent DNA helicase PIF1-like</fullName>
    </submittedName>
</protein>
<dbReference type="GO" id="GO:0004386">
    <property type="term" value="F:helicase activity"/>
    <property type="evidence" value="ECO:0007669"/>
    <property type="project" value="UniProtKB-KW"/>
</dbReference>
<sequence length="40" mass="4369">MTINKSRGQSLIMAGIGLREECFSHGRSMSHVLELALPVV</sequence>
<keyword evidence="2" id="KW-1185">Reference proteome</keyword>
<comment type="caution">
    <text evidence="1">The sequence shown here is derived from an EMBL/GenBank/DDBJ whole genome shotgun (WGS) entry which is preliminary data.</text>
</comment>
<keyword evidence="1" id="KW-0347">Helicase</keyword>
<gene>
    <name evidence="1" type="ORF">FWK35_00006016</name>
</gene>
<keyword evidence="1" id="KW-0378">Hydrolase</keyword>
<accession>A0A6G0ZM77</accession>
<dbReference type="EMBL" id="VUJU01000167">
    <property type="protein sequence ID" value="KAF0772499.1"/>
    <property type="molecule type" value="Genomic_DNA"/>
</dbReference>
<feature type="non-terminal residue" evidence="1">
    <location>
        <position position="40"/>
    </location>
</feature>
<dbReference type="AlphaFoldDB" id="A0A6G0ZM77"/>
<keyword evidence="1" id="KW-0547">Nucleotide-binding</keyword>
<name>A0A6G0ZM77_APHCR</name>
<organism evidence="1 2">
    <name type="scientific">Aphis craccivora</name>
    <name type="common">Cowpea aphid</name>
    <dbReference type="NCBI Taxonomy" id="307492"/>
    <lineage>
        <taxon>Eukaryota</taxon>
        <taxon>Metazoa</taxon>
        <taxon>Ecdysozoa</taxon>
        <taxon>Arthropoda</taxon>
        <taxon>Hexapoda</taxon>
        <taxon>Insecta</taxon>
        <taxon>Pterygota</taxon>
        <taxon>Neoptera</taxon>
        <taxon>Paraneoptera</taxon>
        <taxon>Hemiptera</taxon>
        <taxon>Sternorrhyncha</taxon>
        <taxon>Aphidomorpha</taxon>
        <taxon>Aphidoidea</taxon>
        <taxon>Aphididae</taxon>
        <taxon>Aphidini</taxon>
        <taxon>Aphis</taxon>
        <taxon>Aphis</taxon>
    </lineage>
</organism>